<accession>A0ABX1RP20</accession>
<feature type="coiled-coil region" evidence="1">
    <location>
        <begin position="39"/>
        <end position="66"/>
    </location>
</feature>
<protein>
    <submittedName>
        <fullName evidence="3">Uncharacterized protein</fullName>
    </submittedName>
</protein>
<sequence length="97" mass="9974">MDTTSRSGPDVRTGADHSPIGPLLRELQRISGHADTERAAADQALIAELREEITALRAAVAHLRAGSAALPGHLKPVVARAMVATERAAGGASNTAC</sequence>
<name>A0ABX1RP20_9PSEU</name>
<keyword evidence="1" id="KW-0175">Coiled coil</keyword>
<feature type="region of interest" description="Disordered" evidence="2">
    <location>
        <begin position="1"/>
        <end position="22"/>
    </location>
</feature>
<evidence type="ECO:0000256" key="1">
    <source>
        <dbReference type="SAM" id="Coils"/>
    </source>
</evidence>
<comment type="caution">
    <text evidence="3">The sequence shown here is derived from an EMBL/GenBank/DDBJ whole genome shotgun (WGS) entry which is preliminary data.</text>
</comment>
<organism evidence="3 4">
    <name type="scientific">Pseudonocardia xinjiangensis</name>
    <dbReference type="NCBI Taxonomy" id="75289"/>
    <lineage>
        <taxon>Bacteria</taxon>
        <taxon>Bacillati</taxon>
        <taxon>Actinomycetota</taxon>
        <taxon>Actinomycetes</taxon>
        <taxon>Pseudonocardiales</taxon>
        <taxon>Pseudonocardiaceae</taxon>
        <taxon>Pseudonocardia</taxon>
    </lineage>
</organism>
<gene>
    <name evidence="3" type="ORF">HF577_29635</name>
</gene>
<dbReference type="EMBL" id="JAAXKY010000137">
    <property type="protein sequence ID" value="NMH81244.1"/>
    <property type="molecule type" value="Genomic_DNA"/>
</dbReference>
<reference evidence="3 4" key="1">
    <citation type="submission" date="2020-04" db="EMBL/GenBank/DDBJ databases">
        <authorList>
            <person name="Klaysubun C."/>
            <person name="Duangmal K."/>
            <person name="Lipun K."/>
        </authorList>
    </citation>
    <scope>NUCLEOTIDE SEQUENCE [LARGE SCALE GENOMIC DNA]</scope>
    <source>
        <strain evidence="3 4">JCM 11839</strain>
    </source>
</reference>
<dbReference type="RefSeq" id="WP_169399283.1">
    <property type="nucleotide sequence ID" value="NZ_BAAAJH010000009.1"/>
</dbReference>
<proteinExistence type="predicted"/>
<dbReference type="Proteomes" id="UP001296706">
    <property type="component" value="Unassembled WGS sequence"/>
</dbReference>
<evidence type="ECO:0000256" key="2">
    <source>
        <dbReference type="SAM" id="MobiDB-lite"/>
    </source>
</evidence>
<evidence type="ECO:0000313" key="4">
    <source>
        <dbReference type="Proteomes" id="UP001296706"/>
    </source>
</evidence>
<keyword evidence="4" id="KW-1185">Reference proteome</keyword>
<evidence type="ECO:0000313" key="3">
    <source>
        <dbReference type="EMBL" id="NMH81244.1"/>
    </source>
</evidence>